<sequence length="110" mass="12575">METLLETLRLQKFHLEHDSFVNTRILEFLVCGEFAKGMLSSRGQICKVKISIEEDSVTDKMDTEYKSGVKDLISIQVKLPDLQSFRQFSSRLKANGAIPSKESMAKFWIS</sequence>
<proteinExistence type="predicted"/>
<feature type="non-terminal residue" evidence="1">
    <location>
        <position position="1"/>
    </location>
</feature>
<gene>
    <name evidence="1" type="ORF">CR513_40443</name>
</gene>
<protein>
    <submittedName>
        <fullName evidence="1">Uncharacterized protein</fullName>
    </submittedName>
</protein>
<comment type="caution">
    <text evidence="1">The sequence shown here is derived from an EMBL/GenBank/DDBJ whole genome shotgun (WGS) entry which is preliminary data.</text>
</comment>
<dbReference type="Proteomes" id="UP000257109">
    <property type="component" value="Unassembled WGS sequence"/>
</dbReference>
<evidence type="ECO:0000313" key="1">
    <source>
        <dbReference type="EMBL" id="RDX79168.1"/>
    </source>
</evidence>
<accession>A0A371FLG8</accession>
<dbReference type="EMBL" id="QJKJ01008616">
    <property type="protein sequence ID" value="RDX79168.1"/>
    <property type="molecule type" value="Genomic_DNA"/>
</dbReference>
<dbReference type="AlphaFoldDB" id="A0A371FLG8"/>
<reference evidence="1" key="1">
    <citation type="submission" date="2018-05" db="EMBL/GenBank/DDBJ databases">
        <title>Draft genome of Mucuna pruriens seed.</title>
        <authorList>
            <person name="Nnadi N.E."/>
            <person name="Vos R."/>
            <person name="Hasami M.H."/>
            <person name="Devisetty U.K."/>
            <person name="Aguiy J.C."/>
        </authorList>
    </citation>
    <scope>NUCLEOTIDE SEQUENCE [LARGE SCALE GENOMIC DNA]</scope>
    <source>
        <strain evidence="1">JCA_2017</strain>
    </source>
</reference>
<name>A0A371FLG8_MUCPR</name>
<organism evidence="1 2">
    <name type="scientific">Mucuna pruriens</name>
    <name type="common">Velvet bean</name>
    <name type="synonym">Dolichos pruriens</name>
    <dbReference type="NCBI Taxonomy" id="157652"/>
    <lineage>
        <taxon>Eukaryota</taxon>
        <taxon>Viridiplantae</taxon>
        <taxon>Streptophyta</taxon>
        <taxon>Embryophyta</taxon>
        <taxon>Tracheophyta</taxon>
        <taxon>Spermatophyta</taxon>
        <taxon>Magnoliopsida</taxon>
        <taxon>eudicotyledons</taxon>
        <taxon>Gunneridae</taxon>
        <taxon>Pentapetalae</taxon>
        <taxon>rosids</taxon>
        <taxon>fabids</taxon>
        <taxon>Fabales</taxon>
        <taxon>Fabaceae</taxon>
        <taxon>Papilionoideae</taxon>
        <taxon>50 kb inversion clade</taxon>
        <taxon>NPAAA clade</taxon>
        <taxon>indigoferoid/millettioid clade</taxon>
        <taxon>Phaseoleae</taxon>
        <taxon>Mucuna</taxon>
    </lineage>
</organism>
<evidence type="ECO:0000313" key="2">
    <source>
        <dbReference type="Proteomes" id="UP000257109"/>
    </source>
</evidence>
<keyword evidence="2" id="KW-1185">Reference proteome</keyword>